<organism evidence="2 3">
    <name type="scientific">Heliocybe sulcata</name>
    <dbReference type="NCBI Taxonomy" id="5364"/>
    <lineage>
        <taxon>Eukaryota</taxon>
        <taxon>Fungi</taxon>
        <taxon>Dikarya</taxon>
        <taxon>Basidiomycota</taxon>
        <taxon>Agaricomycotina</taxon>
        <taxon>Agaricomycetes</taxon>
        <taxon>Gloeophyllales</taxon>
        <taxon>Gloeophyllaceae</taxon>
        <taxon>Heliocybe</taxon>
    </lineage>
</organism>
<evidence type="ECO:0000313" key="3">
    <source>
        <dbReference type="Proteomes" id="UP000305948"/>
    </source>
</evidence>
<gene>
    <name evidence="2" type="ORF">OE88DRAFT_1648747</name>
</gene>
<reference evidence="2 3" key="1">
    <citation type="journal article" date="2019" name="Nat. Ecol. Evol.">
        <title>Megaphylogeny resolves global patterns of mushroom evolution.</title>
        <authorList>
            <person name="Varga T."/>
            <person name="Krizsan K."/>
            <person name="Foldi C."/>
            <person name="Dima B."/>
            <person name="Sanchez-Garcia M."/>
            <person name="Sanchez-Ramirez S."/>
            <person name="Szollosi G.J."/>
            <person name="Szarkandi J.G."/>
            <person name="Papp V."/>
            <person name="Albert L."/>
            <person name="Andreopoulos W."/>
            <person name="Angelini C."/>
            <person name="Antonin V."/>
            <person name="Barry K.W."/>
            <person name="Bougher N.L."/>
            <person name="Buchanan P."/>
            <person name="Buyck B."/>
            <person name="Bense V."/>
            <person name="Catcheside P."/>
            <person name="Chovatia M."/>
            <person name="Cooper J."/>
            <person name="Damon W."/>
            <person name="Desjardin D."/>
            <person name="Finy P."/>
            <person name="Geml J."/>
            <person name="Haridas S."/>
            <person name="Hughes K."/>
            <person name="Justo A."/>
            <person name="Karasinski D."/>
            <person name="Kautmanova I."/>
            <person name="Kiss B."/>
            <person name="Kocsube S."/>
            <person name="Kotiranta H."/>
            <person name="LaButti K.M."/>
            <person name="Lechner B.E."/>
            <person name="Liimatainen K."/>
            <person name="Lipzen A."/>
            <person name="Lukacs Z."/>
            <person name="Mihaltcheva S."/>
            <person name="Morgado L.N."/>
            <person name="Niskanen T."/>
            <person name="Noordeloos M.E."/>
            <person name="Ohm R.A."/>
            <person name="Ortiz-Santana B."/>
            <person name="Ovrebo C."/>
            <person name="Racz N."/>
            <person name="Riley R."/>
            <person name="Savchenko A."/>
            <person name="Shiryaev A."/>
            <person name="Soop K."/>
            <person name="Spirin V."/>
            <person name="Szebenyi C."/>
            <person name="Tomsovsky M."/>
            <person name="Tulloss R.E."/>
            <person name="Uehling J."/>
            <person name="Grigoriev I.V."/>
            <person name="Vagvolgyi C."/>
            <person name="Papp T."/>
            <person name="Martin F.M."/>
            <person name="Miettinen O."/>
            <person name="Hibbett D.S."/>
            <person name="Nagy L.G."/>
        </authorList>
    </citation>
    <scope>NUCLEOTIDE SEQUENCE [LARGE SCALE GENOMIC DNA]</scope>
    <source>
        <strain evidence="2 3">OMC1185</strain>
    </source>
</reference>
<feature type="region of interest" description="Disordered" evidence="1">
    <location>
        <begin position="169"/>
        <end position="188"/>
    </location>
</feature>
<name>A0A5C3MMQ8_9AGAM</name>
<feature type="compositionally biased region" description="Polar residues" evidence="1">
    <location>
        <begin position="177"/>
        <end position="188"/>
    </location>
</feature>
<dbReference type="EMBL" id="ML213532">
    <property type="protein sequence ID" value="TFK46187.1"/>
    <property type="molecule type" value="Genomic_DNA"/>
</dbReference>
<protein>
    <submittedName>
        <fullName evidence="2">Uncharacterized protein</fullName>
    </submittedName>
</protein>
<dbReference type="AlphaFoldDB" id="A0A5C3MMQ8"/>
<accession>A0A5C3MMQ8</accession>
<keyword evidence="3" id="KW-1185">Reference proteome</keyword>
<proteinExistence type="predicted"/>
<evidence type="ECO:0000256" key="1">
    <source>
        <dbReference type="SAM" id="MobiDB-lite"/>
    </source>
</evidence>
<evidence type="ECO:0000313" key="2">
    <source>
        <dbReference type="EMBL" id="TFK46187.1"/>
    </source>
</evidence>
<dbReference type="Proteomes" id="UP000305948">
    <property type="component" value="Unassembled WGS sequence"/>
</dbReference>
<sequence length="378" mass="42864">MNRTTLDKLWWTGLSTYRSDLEDTLNPAHWHIRSEDNVAATRKEYTEIWGTTSRRLAILHRAAPKMFSSETRFTRKRILSKQKRLRTWLKRVGKPILGEREIDLRLHNNLTTERCLTLRRKTQTKLRQRQKQTASRCITEKEIQAGLREWSNVDVPGQWEGGRQQQTKANYAKSFRSPPQVTRSSRASKATARGKVAYRAVGRAYTGRSFLAEYYTLSISSVIVAKRASQYIALLSRVVVVGGTEDAGSTYRSLVSSKESKRTYHDLVVCMSGEKGGNMRVTQTRPRLRAGAKRQCVILPLAHRRAFYVLPIPHNKVRESALDLLAPFVSPAATPTEFEMLPELDVTARIHLRLSDGHAACGLDRITIFSIGSSIEGV</sequence>